<dbReference type="HOGENOM" id="CLU_1116944_0_0_1"/>
<reference evidence="3" key="1">
    <citation type="submission" date="2011-05" db="EMBL/GenBank/DDBJ databases">
        <authorList>
            <person name="Richards S.R."/>
            <person name="Qu J."/>
            <person name="Jiang H."/>
            <person name="Jhangiani S.N."/>
            <person name="Agravi P."/>
            <person name="Goodspeed R."/>
            <person name="Gross S."/>
            <person name="Mandapat C."/>
            <person name="Jackson L."/>
            <person name="Mathew T."/>
            <person name="Pu L."/>
            <person name="Thornton R."/>
            <person name="Saada N."/>
            <person name="Wilczek-Boney K.B."/>
            <person name="Lee S."/>
            <person name="Kovar C."/>
            <person name="Wu Y."/>
            <person name="Scherer S.E."/>
            <person name="Worley K.C."/>
            <person name="Muzny D.M."/>
            <person name="Gibbs R."/>
        </authorList>
    </citation>
    <scope>NUCLEOTIDE SEQUENCE</scope>
    <source>
        <strain evidence="3">Brora</strain>
    </source>
</reference>
<keyword evidence="3" id="KW-1185">Reference proteome</keyword>
<evidence type="ECO:0000256" key="1">
    <source>
        <dbReference type="SAM" id="Phobius"/>
    </source>
</evidence>
<keyword evidence="1" id="KW-1133">Transmembrane helix</keyword>
<keyword evidence="1" id="KW-0812">Transmembrane</keyword>
<sequence length="249" mass="26721">MQKPTPSNITTTVMKKMYVVLYNVMEFSLIKWLPIVICILIFIKFDVSDVIAVFGGTLSAISTFFVASCASCFDNITSTAKETVMGLSDIIATVVAVVAGILASSIAVITNASLICHETIECIIYAGSIVETGYTSIATNIAELIPNIGVCVYNAITNVIGITTYLCNIFMIIGVTTQEVFSHSSDCLMRILYYIPDVVSNVNSGIIQFGTTLCVIANAAVNSGKLGVTAFHATFHAVKRAFSNLSEHR</sequence>
<feature type="transmembrane region" description="Helical" evidence="1">
    <location>
        <begin position="51"/>
        <end position="73"/>
    </location>
</feature>
<accession>T1IMK1</accession>
<feature type="transmembrane region" description="Helical" evidence="1">
    <location>
        <begin position="20"/>
        <end position="45"/>
    </location>
</feature>
<dbReference type="EMBL" id="JH431067">
    <property type="status" value="NOT_ANNOTATED_CDS"/>
    <property type="molecule type" value="Genomic_DNA"/>
</dbReference>
<evidence type="ECO:0000313" key="2">
    <source>
        <dbReference type="EnsemblMetazoa" id="SMAR002210-PA"/>
    </source>
</evidence>
<name>T1IMK1_STRMM</name>
<keyword evidence="1" id="KW-0472">Membrane</keyword>
<dbReference type="EnsemblMetazoa" id="SMAR002210-RA">
    <property type="protein sequence ID" value="SMAR002210-PA"/>
    <property type="gene ID" value="SMAR002210"/>
</dbReference>
<dbReference type="AlphaFoldDB" id="T1IMK1"/>
<dbReference type="Proteomes" id="UP000014500">
    <property type="component" value="Unassembled WGS sequence"/>
</dbReference>
<reference evidence="2" key="2">
    <citation type="submission" date="2015-02" db="UniProtKB">
        <authorList>
            <consortium name="EnsemblMetazoa"/>
        </authorList>
    </citation>
    <scope>IDENTIFICATION</scope>
</reference>
<protein>
    <submittedName>
        <fullName evidence="2">Uncharacterized protein</fullName>
    </submittedName>
</protein>
<proteinExistence type="predicted"/>
<organism evidence="2 3">
    <name type="scientific">Strigamia maritima</name>
    <name type="common">European centipede</name>
    <name type="synonym">Geophilus maritimus</name>
    <dbReference type="NCBI Taxonomy" id="126957"/>
    <lineage>
        <taxon>Eukaryota</taxon>
        <taxon>Metazoa</taxon>
        <taxon>Ecdysozoa</taxon>
        <taxon>Arthropoda</taxon>
        <taxon>Myriapoda</taxon>
        <taxon>Chilopoda</taxon>
        <taxon>Pleurostigmophora</taxon>
        <taxon>Geophilomorpha</taxon>
        <taxon>Linotaeniidae</taxon>
        <taxon>Strigamia</taxon>
    </lineage>
</organism>
<evidence type="ECO:0000313" key="3">
    <source>
        <dbReference type="Proteomes" id="UP000014500"/>
    </source>
</evidence>
<feature type="transmembrane region" description="Helical" evidence="1">
    <location>
        <begin position="85"/>
        <end position="109"/>
    </location>
</feature>